<evidence type="ECO:0000256" key="1">
    <source>
        <dbReference type="SAM" id="MobiDB-lite"/>
    </source>
</evidence>
<name>A0A9W6QAE7_9ACTN</name>
<accession>A0A9W6QAE7</accession>
<dbReference type="EMBL" id="BSSA01000012">
    <property type="protein sequence ID" value="GLW71428.1"/>
    <property type="molecule type" value="Genomic_DNA"/>
</dbReference>
<gene>
    <name evidence="2" type="ORF">Kpho02_37270</name>
</gene>
<comment type="caution">
    <text evidence="2">The sequence shown here is derived from an EMBL/GenBank/DDBJ whole genome shotgun (WGS) entry which is preliminary data.</text>
</comment>
<dbReference type="Proteomes" id="UP001165041">
    <property type="component" value="Unassembled WGS sequence"/>
</dbReference>
<organism evidence="2 3">
    <name type="scientific">Kitasatospora phosalacinea</name>
    <dbReference type="NCBI Taxonomy" id="2065"/>
    <lineage>
        <taxon>Bacteria</taxon>
        <taxon>Bacillati</taxon>
        <taxon>Actinomycetota</taxon>
        <taxon>Actinomycetes</taxon>
        <taxon>Kitasatosporales</taxon>
        <taxon>Streptomycetaceae</taxon>
        <taxon>Kitasatospora</taxon>
    </lineage>
</organism>
<dbReference type="AlphaFoldDB" id="A0A9W6QAE7"/>
<feature type="region of interest" description="Disordered" evidence="1">
    <location>
        <begin position="50"/>
        <end position="97"/>
    </location>
</feature>
<protein>
    <submittedName>
        <fullName evidence="2">Uncharacterized protein</fullName>
    </submittedName>
</protein>
<reference evidence="2" key="1">
    <citation type="submission" date="2023-02" db="EMBL/GenBank/DDBJ databases">
        <title>Kitasatospora phosalacinea NBRC 14627.</title>
        <authorList>
            <person name="Ichikawa N."/>
            <person name="Sato H."/>
            <person name="Tonouchi N."/>
        </authorList>
    </citation>
    <scope>NUCLEOTIDE SEQUENCE</scope>
    <source>
        <strain evidence="2">NBRC 14627</strain>
    </source>
</reference>
<feature type="compositionally biased region" description="Gly residues" evidence="1">
    <location>
        <begin position="67"/>
        <end position="77"/>
    </location>
</feature>
<evidence type="ECO:0000313" key="2">
    <source>
        <dbReference type="EMBL" id="GLW71428.1"/>
    </source>
</evidence>
<proteinExistence type="predicted"/>
<sequence>MRLPRPRPRCPLPGGLGRPSWAVFHLPRKGLPTLIRYSDVEWTVKVTVQLPPTGTEDGGSCEEARGRSGGRPGGAVDGGSPTVRSHGGGPVYQVTPS</sequence>
<evidence type="ECO:0000313" key="3">
    <source>
        <dbReference type="Proteomes" id="UP001165041"/>
    </source>
</evidence>